<keyword evidence="11" id="KW-1185">Reference proteome</keyword>
<reference evidence="11" key="1">
    <citation type="submission" date="2006-12" db="EMBL/GenBank/DDBJ databases">
        <title>Complete sequence of chromosome 1 of Verminephrobacter eiseniae EF01-2.</title>
        <authorList>
            <person name="Copeland A."/>
            <person name="Lucas S."/>
            <person name="Lapidus A."/>
            <person name="Barry K."/>
            <person name="Detter J.C."/>
            <person name="Glavina del Rio T."/>
            <person name="Dalin E."/>
            <person name="Tice H."/>
            <person name="Pitluck S."/>
            <person name="Chertkov O."/>
            <person name="Brettin T."/>
            <person name="Bruce D."/>
            <person name="Han C."/>
            <person name="Tapia R."/>
            <person name="Gilna P."/>
            <person name="Schmutz J."/>
            <person name="Larimer F."/>
            <person name="Land M."/>
            <person name="Hauser L."/>
            <person name="Kyrpides N."/>
            <person name="Kim E."/>
            <person name="Stahl D."/>
            <person name="Richardson P."/>
        </authorList>
    </citation>
    <scope>NUCLEOTIDE SEQUENCE [LARGE SCALE GENOMIC DNA]</scope>
    <source>
        <strain evidence="11">EF01-2</strain>
    </source>
</reference>
<keyword evidence="5 8" id="KW-0812">Transmembrane</keyword>
<feature type="transmembrane region" description="Helical" evidence="8">
    <location>
        <begin position="17"/>
        <end position="36"/>
    </location>
</feature>
<dbReference type="PANTHER" id="PTHR33908:SF11">
    <property type="entry name" value="MEMBRANE PROTEIN"/>
    <property type="match status" value="1"/>
</dbReference>
<evidence type="ECO:0000259" key="9">
    <source>
        <dbReference type="Pfam" id="PF13231"/>
    </source>
</evidence>
<accession>A1WFK9</accession>
<evidence type="ECO:0000256" key="2">
    <source>
        <dbReference type="ARBA" id="ARBA00022475"/>
    </source>
</evidence>
<evidence type="ECO:0000256" key="1">
    <source>
        <dbReference type="ARBA" id="ARBA00004651"/>
    </source>
</evidence>
<organism evidence="10 11">
    <name type="scientific">Verminephrobacter eiseniae (strain EF01-2)</name>
    <dbReference type="NCBI Taxonomy" id="391735"/>
    <lineage>
        <taxon>Bacteria</taxon>
        <taxon>Pseudomonadati</taxon>
        <taxon>Pseudomonadota</taxon>
        <taxon>Betaproteobacteria</taxon>
        <taxon>Burkholderiales</taxon>
        <taxon>Comamonadaceae</taxon>
        <taxon>Verminephrobacter</taxon>
    </lineage>
</organism>
<feature type="transmembrane region" description="Helical" evidence="8">
    <location>
        <begin position="202"/>
        <end position="225"/>
    </location>
</feature>
<feature type="transmembrane region" description="Helical" evidence="8">
    <location>
        <begin position="137"/>
        <end position="156"/>
    </location>
</feature>
<evidence type="ECO:0000313" key="11">
    <source>
        <dbReference type="Proteomes" id="UP000000374"/>
    </source>
</evidence>
<dbReference type="GeneID" id="76459335"/>
<evidence type="ECO:0000256" key="4">
    <source>
        <dbReference type="ARBA" id="ARBA00022679"/>
    </source>
</evidence>
<feature type="transmembrane region" description="Helical" evidence="8">
    <location>
        <begin position="349"/>
        <end position="369"/>
    </location>
</feature>
<name>A1WFK9_VEREI</name>
<evidence type="ECO:0000256" key="6">
    <source>
        <dbReference type="ARBA" id="ARBA00022989"/>
    </source>
</evidence>
<dbReference type="PANTHER" id="PTHR33908">
    <property type="entry name" value="MANNOSYLTRANSFERASE YKCB-RELATED"/>
    <property type="match status" value="1"/>
</dbReference>
<protein>
    <submittedName>
        <fullName evidence="10">Membrane protein-like protein</fullName>
    </submittedName>
</protein>
<feature type="transmembrane region" description="Helical" evidence="8">
    <location>
        <begin position="237"/>
        <end position="257"/>
    </location>
</feature>
<feature type="transmembrane region" description="Helical" evidence="8">
    <location>
        <begin position="315"/>
        <end position="337"/>
    </location>
</feature>
<dbReference type="InterPro" id="IPR038731">
    <property type="entry name" value="RgtA/B/C-like"/>
</dbReference>
<dbReference type="InterPro" id="IPR050297">
    <property type="entry name" value="LipidA_mod_glycosyltrf_83"/>
</dbReference>
<comment type="subcellular location">
    <subcellularLocation>
        <location evidence="1">Cell membrane</location>
        <topology evidence="1">Multi-pass membrane protein</topology>
    </subcellularLocation>
</comment>
<dbReference type="OrthoDB" id="8880546at2"/>
<evidence type="ECO:0000256" key="5">
    <source>
        <dbReference type="ARBA" id="ARBA00022692"/>
    </source>
</evidence>
<keyword evidence="7 8" id="KW-0472">Membrane</keyword>
<evidence type="ECO:0000313" key="10">
    <source>
        <dbReference type="EMBL" id="ABM56416.1"/>
    </source>
</evidence>
<dbReference type="HOGENOM" id="CLU_554031_0_0_4"/>
<proteinExistence type="predicted"/>
<dbReference type="AlphaFoldDB" id="A1WFK9"/>
<dbReference type="GO" id="GO:0005886">
    <property type="term" value="C:plasma membrane"/>
    <property type="evidence" value="ECO:0007669"/>
    <property type="project" value="UniProtKB-SubCell"/>
</dbReference>
<dbReference type="RefSeq" id="WP_011808430.1">
    <property type="nucleotide sequence ID" value="NC_008786.1"/>
</dbReference>
<feature type="domain" description="Glycosyltransferase RgtA/B/C/D-like" evidence="9">
    <location>
        <begin position="90"/>
        <end position="247"/>
    </location>
</feature>
<evidence type="ECO:0000256" key="8">
    <source>
        <dbReference type="SAM" id="Phobius"/>
    </source>
</evidence>
<dbReference type="Proteomes" id="UP000000374">
    <property type="component" value="Chromosome"/>
</dbReference>
<feature type="transmembrane region" description="Helical" evidence="8">
    <location>
        <begin position="408"/>
        <end position="429"/>
    </location>
</feature>
<evidence type="ECO:0000256" key="3">
    <source>
        <dbReference type="ARBA" id="ARBA00022676"/>
    </source>
</evidence>
<feature type="transmembrane region" description="Helical" evidence="8">
    <location>
        <begin position="163"/>
        <end position="182"/>
    </location>
</feature>
<gene>
    <name evidence="10" type="ordered locus">Veis_0633</name>
</gene>
<keyword evidence="6 8" id="KW-1133">Transmembrane helix</keyword>
<keyword evidence="4" id="KW-0808">Transferase</keyword>
<dbReference type="eggNOG" id="COG5305">
    <property type="taxonomic scope" value="Bacteria"/>
</dbReference>
<dbReference type="STRING" id="391735.Veis_0633"/>
<dbReference type="Pfam" id="PF13231">
    <property type="entry name" value="PMT_2"/>
    <property type="match status" value="1"/>
</dbReference>
<keyword evidence="3" id="KW-0328">Glycosyltransferase</keyword>
<dbReference type="GO" id="GO:0016763">
    <property type="term" value="F:pentosyltransferase activity"/>
    <property type="evidence" value="ECO:0007669"/>
    <property type="project" value="TreeGrafter"/>
</dbReference>
<feature type="transmembrane region" description="Helical" evidence="8">
    <location>
        <begin position="381"/>
        <end position="401"/>
    </location>
</feature>
<dbReference type="GO" id="GO:0009103">
    <property type="term" value="P:lipopolysaccharide biosynthetic process"/>
    <property type="evidence" value="ECO:0007669"/>
    <property type="project" value="UniProtKB-ARBA"/>
</dbReference>
<sequence>MNDKEPIYRGHRPRRQMALWLGFFVALAALTLYLRFHELATQGLWSDELFSVSSITQVGAGRPWYAYEKKSFPYLRMEDSFLTWKAGENSPPLFEVLLWLWCQVFGWSDFAVRSMSALLGSLAPLVLFIGLRRPLGAWSAAGAALIFALSPSAVTYAQEVRGYALLMLLASIAVVRLVRYVLADDGQRSHWGSSFKVDVAIYLLLSYTHYTGLVLACGLTGLRWVLAKRRGWPLREFGWFAALPALLAPWLYLNWFAMASAGAGYYGWSDYAWADVWSLLLPKATEFFLPQPSIQVVQAFIGLPKAVGVFLARPYALPATLTLALLGAALGACKRAAADAAPRRVHDPRWLLCLGLALLVVMHFGYGIYTAFHARVWHARYFSAMLPVGMAVFALLFSLAGQHRLARLFPLCAVLLACAVSVPTLRAYYQNPWKEDYREASRYIVQNTQGRPTVVATWAANAAYYNYYLRRFMADAGRSYELTTVGQSGDLTAGVAALCQRRWAPGEQVVLFQHSAHRLYFDMVNRHCAGALQMVSERQFRGLFVNFYQATGAAASPQ</sequence>
<evidence type="ECO:0000256" key="7">
    <source>
        <dbReference type="ARBA" id="ARBA00023136"/>
    </source>
</evidence>
<dbReference type="KEGG" id="vei:Veis_0633"/>
<dbReference type="EMBL" id="CP000542">
    <property type="protein sequence ID" value="ABM56416.1"/>
    <property type="molecule type" value="Genomic_DNA"/>
</dbReference>
<keyword evidence="2" id="KW-1003">Cell membrane</keyword>